<organism evidence="1 2">
    <name type="scientific">Trichuris muris</name>
    <name type="common">Mouse whipworm</name>
    <dbReference type="NCBI Taxonomy" id="70415"/>
    <lineage>
        <taxon>Eukaryota</taxon>
        <taxon>Metazoa</taxon>
        <taxon>Ecdysozoa</taxon>
        <taxon>Nematoda</taxon>
        <taxon>Enoplea</taxon>
        <taxon>Dorylaimia</taxon>
        <taxon>Trichinellida</taxon>
        <taxon>Trichuridae</taxon>
        <taxon>Trichuris</taxon>
    </lineage>
</organism>
<evidence type="ECO:0000313" key="1">
    <source>
        <dbReference type="Proteomes" id="UP000046395"/>
    </source>
</evidence>
<name>A0A5S6QQD5_TRIMR</name>
<proteinExistence type="predicted"/>
<sequence>MNMRKSTPRLSSRSKILQQAANFSRQCTTSIPKFHALQYANDPEETGQWVGAGNDREDKLKRKDRIDQGKMCHGAAALESPNDNVVEVERLLKCEQKSRVDEMAQKADLRDGTTDSRIGTPPLSYKVSRASFLHLKQFAHVSATSTDGMFEQGEKLFHVGFLQQRREEIVRTFPKRAAALLRMHKQLEESWQKTVAEEKNKSLSEDEYKMLQECMGTTGKVNALKNGERMIEIIHEKIWPMIANSYREFSDACCYGKLCLTKVHNFKPDLYEEAVKVVKQLTQIHLDIESMLSDQVDYYLKRAEMVIEIEEGEMNAIQQTYMLSKYDNTERDRCLSCVQRLAHYYHESRALILKCLILPTDDVDLTEAALKMARNPMDLLVIAKQMHLD</sequence>
<keyword evidence="1" id="KW-1185">Reference proteome</keyword>
<evidence type="ECO:0000313" key="2">
    <source>
        <dbReference type="WBParaSite" id="TMUE_2000009082.1"/>
    </source>
</evidence>
<protein>
    <submittedName>
        <fullName evidence="2">BAR domain-containing protein</fullName>
    </submittedName>
</protein>
<dbReference type="WBParaSite" id="TMUE_2000009082.1">
    <property type="protein sequence ID" value="TMUE_2000009082.1"/>
    <property type="gene ID" value="WBGene00292845"/>
</dbReference>
<dbReference type="Proteomes" id="UP000046395">
    <property type="component" value="Unassembled WGS sequence"/>
</dbReference>
<dbReference type="AlphaFoldDB" id="A0A5S6QQD5"/>
<reference evidence="2" key="1">
    <citation type="submission" date="2019-12" db="UniProtKB">
        <authorList>
            <consortium name="WormBaseParasite"/>
        </authorList>
    </citation>
    <scope>IDENTIFICATION</scope>
</reference>
<dbReference type="STRING" id="70415.A0A5S6QQD5"/>
<accession>A0A5S6QQD5</accession>